<gene>
    <name evidence="3" type="primary">murG</name>
    <name evidence="3" type="ORF">MBBWO_13390</name>
</gene>
<dbReference type="EMBL" id="MZGU01000006">
    <property type="protein sequence ID" value="PWB85025.1"/>
    <property type="molecule type" value="Genomic_DNA"/>
</dbReference>
<evidence type="ECO:0000313" key="3">
    <source>
        <dbReference type="EMBL" id="PWB85025.1"/>
    </source>
</evidence>
<organism evidence="3 4">
    <name type="scientific">Methanobrevibacter woesei</name>
    <dbReference type="NCBI Taxonomy" id="190976"/>
    <lineage>
        <taxon>Archaea</taxon>
        <taxon>Methanobacteriati</taxon>
        <taxon>Methanobacteriota</taxon>
        <taxon>Methanomada group</taxon>
        <taxon>Methanobacteria</taxon>
        <taxon>Methanobacteriales</taxon>
        <taxon>Methanobacteriaceae</taxon>
        <taxon>Methanobrevibacter</taxon>
    </lineage>
</organism>
<dbReference type="OrthoDB" id="77357at2157"/>
<feature type="domain" description="Glycosyltransferase family 28 N-terminal" evidence="2">
    <location>
        <begin position="5"/>
        <end position="117"/>
    </location>
</feature>
<keyword evidence="4" id="KW-1185">Reference proteome</keyword>
<keyword evidence="3" id="KW-0808">Transferase</keyword>
<comment type="caution">
    <text evidence="3">The sequence shown here is derived from an EMBL/GenBank/DDBJ whole genome shotgun (WGS) entry which is preliminary data.</text>
</comment>
<name>A0A2U1S602_9EURY</name>
<proteinExistence type="predicted"/>
<evidence type="ECO:0000259" key="2">
    <source>
        <dbReference type="Pfam" id="PF03033"/>
    </source>
</evidence>
<keyword evidence="1" id="KW-0175">Coiled coil</keyword>
<dbReference type="AlphaFoldDB" id="A0A2U1S602"/>
<accession>A0A2U1S602</accession>
<evidence type="ECO:0000256" key="1">
    <source>
        <dbReference type="SAM" id="Coils"/>
    </source>
</evidence>
<dbReference type="GO" id="GO:0016758">
    <property type="term" value="F:hexosyltransferase activity"/>
    <property type="evidence" value="ECO:0007669"/>
    <property type="project" value="InterPro"/>
</dbReference>
<dbReference type="SUPFAM" id="SSF53756">
    <property type="entry name" value="UDP-Glycosyltransferase/glycogen phosphorylase"/>
    <property type="match status" value="1"/>
</dbReference>
<dbReference type="GO" id="GO:0005975">
    <property type="term" value="P:carbohydrate metabolic process"/>
    <property type="evidence" value="ECO:0007669"/>
    <property type="project" value="InterPro"/>
</dbReference>
<feature type="coiled-coil region" evidence="1">
    <location>
        <begin position="305"/>
        <end position="332"/>
    </location>
</feature>
<dbReference type="RefSeq" id="WP_116670121.1">
    <property type="nucleotide sequence ID" value="NZ_MZGU01000006.1"/>
</dbReference>
<dbReference type="EC" id="2.4.1.227" evidence="3"/>
<dbReference type="Pfam" id="PF03033">
    <property type="entry name" value="Glyco_transf_28"/>
    <property type="match status" value="1"/>
</dbReference>
<reference evidence="3 4" key="1">
    <citation type="submission" date="2017-03" db="EMBL/GenBank/DDBJ databases">
        <title>Genome sequence of Methanobrevibacter wosei.</title>
        <authorList>
            <person name="Poehlein A."/>
            <person name="Seedorf H."/>
            <person name="Daniel R."/>
        </authorList>
    </citation>
    <scope>NUCLEOTIDE SEQUENCE [LARGE SCALE GENOMIC DNA]</scope>
    <source>
        <strain evidence="3 4">DSM 11979</strain>
    </source>
</reference>
<protein>
    <submittedName>
        <fullName evidence="3">UDP-N-acetylglucosamine transferase</fullName>
        <ecNumber evidence="3">2.4.1.227</ecNumber>
    </submittedName>
</protein>
<keyword evidence="3" id="KW-0328">Glycosyltransferase</keyword>
<dbReference type="Gene3D" id="3.40.50.2000">
    <property type="entry name" value="Glycogen Phosphorylase B"/>
    <property type="match status" value="2"/>
</dbReference>
<dbReference type="Proteomes" id="UP000245577">
    <property type="component" value="Unassembled WGS sequence"/>
</dbReference>
<sequence length="350" mass="38353">MKALILMAGRGLGGDAVVTLNVIRALEERGVQCELALDENSPGVLFKKKGYTWHKIKIPQAGGHAATKLSAMKAAFKMLTATFKVRRLIKKLDVDFIVGVIGGGAIVGSVGAKLSNTPAASVICTPLDSKVCSKFNPCFALPETSLFRQEVLPDNIQKTYFPINADVNEGNADVAFRKLKEEPLFDENKKTILFSSGSSIFKGIIDAANKFAEYANGEYNLLLIGLPLKEDYLDGLHNDIIYLGYVDWLKDLYAFLDLAVLTDDGLMVEESVACELPTVALTRVKWGRYHNMAGIFEGAVIESELDESNEKIMEALNNLDSLKEASKKYSSNLVHSKEILADKILEAVKK</sequence>
<evidence type="ECO:0000313" key="4">
    <source>
        <dbReference type="Proteomes" id="UP000245577"/>
    </source>
</evidence>
<dbReference type="InterPro" id="IPR004276">
    <property type="entry name" value="GlycoTrans_28_N"/>
</dbReference>